<dbReference type="RefSeq" id="WP_059316034.1">
    <property type="nucleotide sequence ID" value="NZ_CP013987.1"/>
</dbReference>
<dbReference type="KEGG" id="por:APT59_17555"/>
<dbReference type="SMART" id="SM00271">
    <property type="entry name" value="DnaJ"/>
    <property type="match status" value="1"/>
</dbReference>
<dbReference type="GO" id="GO:0005737">
    <property type="term" value="C:cytoplasm"/>
    <property type="evidence" value="ECO:0007669"/>
    <property type="project" value="TreeGrafter"/>
</dbReference>
<sequence length="314" mass="34727">MDFKDYYEVLGVAPDVDDKTLKTTYRKLARKYHPDVSKEADAEARFKEVAEAYDVLRDPHKRAEYDQVRRYQQQGERFQVPPDWQPGSGADYSDPHAGFGQDYSDFFESLFGAAGRSQQGGFARRGRDIELELPLFLEESQAGSTKPLSFSLPQRDELGRRVGETTKTLNVKIPAGSTDGERIRLKGQGEPGIGGAEAGDLYLVIRLVPHPLFDVDGQDLVVSVPLAPWEAALGAKVQVPTLDGQIMLSIPPGSQSGARLRVRGKGLAGKAGQGDLHALLKIVMPPKGDEETQALWRQLAERAAFDPRQDWRKV</sequence>
<dbReference type="PRINTS" id="PR00625">
    <property type="entry name" value="JDOMAIN"/>
</dbReference>
<name>A0A0U4WUN5_9PSED</name>
<dbReference type="InterPro" id="IPR018253">
    <property type="entry name" value="DnaJ_domain_CS"/>
</dbReference>
<protein>
    <submittedName>
        <fullName evidence="5">DNA-binding protein</fullName>
    </submittedName>
</protein>
<gene>
    <name evidence="5" type="ORF">APT59_17555</name>
</gene>
<dbReference type="Proteomes" id="UP000064137">
    <property type="component" value="Chromosome"/>
</dbReference>
<reference evidence="5 6" key="1">
    <citation type="submission" date="2016-01" db="EMBL/GenBank/DDBJ databases">
        <title>Annotation of Pseudomonas oryzihabitans USDA-ARS-USMARC-56511.</title>
        <authorList>
            <person name="Harhay G.P."/>
            <person name="Harhay D.M."/>
            <person name="Smith T.P.L."/>
            <person name="Bono J.L."/>
            <person name="Heaton M.P."/>
            <person name="Clawson M.L."/>
            <person name="Chitko-Mckown C.G."/>
            <person name="Capik S.F."/>
            <person name="DeDonder K.D."/>
            <person name="Apley M.D."/>
            <person name="Lubbers B.V."/>
            <person name="White B.J."/>
            <person name="Larson R.L."/>
        </authorList>
    </citation>
    <scope>NUCLEOTIDE SEQUENCE [LARGE SCALE GENOMIC DNA]</scope>
    <source>
        <strain evidence="5 6">USDA-ARS-USMARC-56511</strain>
    </source>
</reference>
<dbReference type="Gene3D" id="1.10.287.110">
    <property type="entry name" value="DnaJ domain"/>
    <property type="match status" value="1"/>
</dbReference>
<keyword evidence="2 5" id="KW-0238">DNA-binding</keyword>
<dbReference type="SUPFAM" id="SSF49493">
    <property type="entry name" value="HSP40/DnaJ peptide-binding domain"/>
    <property type="match status" value="2"/>
</dbReference>
<dbReference type="GO" id="GO:0003677">
    <property type="term" value="F:DNA binding"/>
    <property type="evidence" value="ECO:0007669"/>
    <property type="project" value="UniProtKB-KW"/>
</dbReference>
<dbReference type="PROSITE" id="PS00636">
    <property type="entry name" value="DNAJ_1"/>
    <property type="match status" value="1"/>
</dbReference>
<dbReference type="PANTHER" id="PTHR43096">
    <property type="entry name" value="DNAJ HOMOLOG 1, MITOCHONDRIAL-RELATED"/>
    <property type="match status" value="1"/>
</dbReference>
<keyword evidence="1" id="KW-0963">Cytoplasm</keyword>
<dbReference type="FunFam" id="2.60.260.20:FF:000008">
    <property type="entry name" value="Curved DNA-binding protein"/>
    <property type="match status" value="1"/>
</dbReference>
<evidence type="ECO:0000259" key="4">
    <source>
        <dbReference type="PROSITE" id="PS50076"/>
    </source>
</evidence>
<dbReference type="CDD" id="cd10747">
    <property type="entry name" value="DnaJ_C"/>
    <property type="match status" value="1"/>
</dbReference>
<dbReference type="Pfam" id="PF00226">
    <property type="entry name" value="DnaJ"/>
    <property type="match status" value="1"/>
</dbReference>
<dbReference type="Gene3D" id="1.20.5.460">
    <property type="entry name" value="Single helix bin"/>
    <property type="match status" value="1"/>
</dbReference>
<dbReference type="AlphaFoldDB" id="A0A0U4WUN5"/>
<evidence type="ECO:0000256" key="1">
    <source>
        <dbReference type="ARBA" id="ARBA00022490"/>
    </source>
</evidence>
<dbReference type="Pfam" id="PF01556">
    <property type="entry name" value="DnaJ_C"/>
    <property type="match status" value="1"/>
</dbReference>
<dbReference type="PANTHER" id="PTHR43096:SF52">
    <property type="entry name" value="DNAJ HOMOLOG 1, MITOCHONDRIAL-RELATED"/>
    <property type="match status" value="1"/>
</dbReference>
<dbReference type="InterPro" id="IPR002939">
    <property type="entry name" value="DnaJ_C"/>
</dbReference>
<evidence type="ECO:0000313" key="5">
    <source>
        <dbReference type="EMBL" id="ALZ85917.1"/>
    </source>
</evidence>
<evidence type="ECO:0000256" key="2">
    <source>
        <dbReference type="ARBA" id="ARBA00023125"/>
    </source>
</evidence>
<dbReference type="InterPro" id="IPR036869">
    <property type="entry name" value="J_dom_sf"/>
</dbReference>
<proteinExistence type="predicted"/>
<dbReference type="FunFam" id="2.60.260.20:FF:000013">
    <property type="entry name" value="DnaJ subfamily B member 11"/>
    <property type="match status" value="1"/>
</dbReference>
<dbReference type="PROSITE" id="PS50076">
    <property type="entry name" value="DNAJ_2"/>
    <property type="match status" value="1"/>
</dbReference>
<dbReference type="EMBL" id="CP013987">
    <property type="protein sequence ID" value="ALZ85917.1"/>
    <property type="molecule type" value="Genomic_DNA"/>
</dbReference>
<keyword evidence="3" id="KW-0143">Chaperone</keyword>
<dbReference type="InterPro" id="IPR008971">
    <property type="entry name" value="HSP40/DnaJ_pept-bd"/>
</dbReference>
<dbReference type="SUPFAM" id="SSF46565">
    <property type="entry name" value="Chaperone J-domain"/>
    <property type="match status" value="1"/>
</dbReference>
<feature type="domain" description="J" evidence="4">
    <location>
        <begin position="5"/>
        <end position="69"/>
    </location>
</feature>
<dbReference type="NCBIfam" id="NF007618">
    <property type="entry name" value="PRK10266.1"/>
    <property type="match status" value="1"/>
</dbReference>
<dbReference type="CDD" id="cd06257">
    <property type="entry name" value="DnaJ"/>
    <property type="match status" value="1"/>
</dbReference>
<dbReference type="Gene3D" id="2.60.260.20">
    <property type="entry name" value="Urease metallochaperone UreE, N-terminal domain"/>
    <property type="match status" value="2"/>
</dbReference>
<organism evidence="5 6">
    <name type="scientific">Pseudomonas oryzihabitans</name>
    <dbReference type="NCBI Taxonomy" id="47885"/>
    <lineage>
        <taxon>Bacteria</taxon>
        <taxon>Pseudomonadati</taxon>
        <taxon>Pseudomonadota</taxon>
        <taxon>Gammaproteobacteria</taxon>
        <taxon>Pseudomonadales</taxon>
        <taxon>Pseudomonadaceae</taxon>
        <taxon>Pseudomonas</taxon>
    </lineage>
</organism>
<evidence type="ECO:0000313" key="6">
    <source>
        <dbReference type="Proteomes" id="UP000064137"/>
    </source>
</evidence>
<dbReference type="InterPro" id="IPR001623">
    <property type="entry name" value="DnaJ_domain"/>
</dbReference>
<accession>A0A0U4WUN5</accession>
<dbReference type="GO" id="GO:0051082">
    <property type="term" value="F:unfolded protein binding"/>
    <property type="evidence" value="ECO:0007669"/>
    <property type="project" value="InterPro"/>
</dbReference>
<dbReference type="GO" id="GO:0042026">
    <property type="term" value="P:protein refolding"/>
    <property type="evidence" value="ECO:0007669"/>
    <property type="project" value="TreeGrafter"/>
</dbReference>
<evidence type="ECO:0000256" key="3">
    <source>
        <dbReference type="ARBA" id="ARBA00023186"/>
    </source>
</evidence>
<dbReference type="OrthoDB" id="9779889at2"/>